<protein>
    <recommendedName>
        <fullName evidence="9">G-protein coupled receptors family 1 profile domain-containing protein</fullName>
    </recommendedName>
</protein>
<sequence length="452" mass="51582">MNTTVYEGDFRFNGTVNGSGVASNATLSPTDDQPYSFLLVLLTTLFFSLIITTGLLGNSFVMATLTRWREMQTPCNLLIANICLADIAVCVLAAPLRIIEIFRGWIFGDVMCYVLTPLQDVFVVISVITHTVIALERHRAIVSPFKPKMTLKRVKTTVLVIWFASYVTAGVPMVIFLKNQLAGDGNYYCFPVFTEDSYRIAYEMYLVVLFITSPLLLQCVVYFDIIRVLKAKDEIHVRCKSFKSNSSQRKFLNDRIQQKKRLVRMLIVLMVVFQICYLPRGVIMLMSEFIPDIIIRTEFMYFVGPLQDVIVCVSVVLHTLIAFERYRGIVTPFKPKLSFRKAKIAMAAICCACYVLIGLPLALVLKEVERKGNKHCVAEFPSLTFRQVFFVHLVATFMFFPLVIQTSTYIKIVTAIRKEDKSTQTISRSGTVEQRRNQIRKKARLVRMLIIL</sequence>
<keyword evidence="5 8" id="KW-0472">Membrane</keyword>
<feature type="transmembrane region" description="Helical" evidence="8">
    <location>
        <begin position="385"/>
        <end position="404"/>
    </location>
</feature>
<feature type="transmembrane region" description="Helical" evidence="8">
    <location>
        <begin position="344"/>
        <end position="365"/>
    </location>
</feature>
<dbReference type="CDD" id="cd00637">
    <property type="entry name" value="7tm_classA_rhodopsin-like"/>
    <property type="match status" value="2"/>
</dbReference>
<proteinExistence type="predicted"/>
<organism evidence="10 11">
    <name type="scientific">Porites evermanni</name>
    <dbReference type="NCBI Taxonomy" id="104178"/>
    <lineage>
        <taxon>Eukaryota</taxon>
        <taxon>Metazoa</taxon>
        <taxon>Cnidaria</taxon>
        <taxon>Anthozoa</taxon>
        <taxon>Hexacorallia</taxon>
        <taxon>Scleractinia</taxon>
        <taxon>Fungiina</taxon>
        <taxon>Poritidae</taxon>
        <taxon>Porites</taxon>
    </lineage>
</organism>
<feature type="domain" description="G-protein coupled receptors family 1 profile" evidence="9">
    <location>
        <begin position="57"/>
        <end position="322"/>
    </location>
</feature>
<feature type="transmembrane region" description="Helical" evidence="8">
    <location>
        <begin position="299"/>
        <end position="323"/>
    </location>
</feature>
<dbReference type="Pfam" id="PF00001">
    <property type="entry name" value="7tm_1"/>
    <property type="match status" value="2"/>
</dbReference>
<feature type="non-terminal residue" evidence="10">
    <location>
        <position position="452"/>
    </location>
</feature>
<evidence type="ECO:0000256" key="6">
    <source>
        <dbReference type="ARBA" id="ARBA00023170"/>
    </source>
</evidence>
<dbReference type="EMBL" id="CALNXI010001827">
    <property type="protein sequence ID" value="CAH3177845.1"/>
    <property type="molecule type" value="Genomic_DNA"/>
</dbReference>
<evidence type="ECO:0000256" key="7">
    <source>
        <dbReference type="ARBA" id="ARBA00023224"/>
    </source>
</evidence>
<dbReference type="InterPro" id="IPR000276">
    <property type="entry name" value="GPCR_Rhodpsn"/>
</dbReference>
<feature type="transmembrane region" description="Helical" evidence="8">
    <location>
        <begin position="156"/>
        <end position="177"/>
    </location>
</feature>
<dbReference type="Gene3D" id="1.20.1070.10">
    <property type="entry name" value="Rhodopsin 7-helix transmembrane proteins"/>
    <property type="match status" value="2"/>
</dbReference>
<feature type="transmembrane region" description="Helical" evidence="8">
    <location>
        <begin position="118"/>
        <end position="135"/>
    </location>
</feature>
<evidence type="ECO:0000256" key="2">
    <source>
        <dbReference type="ARBA" id="ARBA00022692"/>
    </source>
</evidence>
<dbReference type="InterPro" id="IPR017452">
    <property type="entry name" value="GPCR_Rhodpsn_7TM"/>
</dbReference>
<reference evidence="10 11" key="1">
    <citation type="submission" date="2022-05" db="EMBL/GenBank/DDBJ databases">
        <authorList>
            <consortium name="Genoscope - CEA"/>
            <person name="William W."/>
        </authorList>
    </citation>
    <scope>NUCLEOTIDE SEQUENCE [LARGE SCALE GENOMIC DNA]</scope>
</reference>
<feature type="domain" description="G-protein coupled receptors family 1 profile" evidence="9">
    <location>
        <begin position="319"/>
        <end position="452"/>
    </location>
</feature>
<dbReference type="Proteomes" id="UP001159427">
    <property type="component" value="Unassembled WGS sequence"/>
</dbReference>
<keyword evidence="4" id="KW-0297">G-protein coupled receptor</keyword>
<keyword evidence="2 8" id="KW-0812">Transmembrane</keyword>
<evidence type="ECO:0000256" key="8">
    <source>
        <dbReference type="SAM" id="Phobius"/>
    </source>
</evidence>
<evidence type="ECO:0000256" key="4">
    <source>
        <dbReference type="ARBA" id="ARBA00023040"/>
    </source>
</evidence>
<accession>A0ABN8REM0</accession>
<dbReference type="PANTHER" id="PTHR45695">
    <property type="entry name" value="LEUCOKININ RECEPTOR-RELATED"/>
    <property type="match status" value="1"/>
</dbReference>
<evidence type="ECO:0000259" key="9">
    <source>
        <dbReference type="PROSITE" id="PS50262"/>
    </source>
</evidence>
<keyword evidence="11" id="KW-1185">Reference proteome</keyword>
<evidence type="ECO:0000313" key="11">
    <source>
        <dbReference type="Proteomes" id="UP001159427"/>
    </source>
</evidence>
<feature type="transmembrane region" description="Helical" evidence="8">
    <location>
        <begin position="35"/>
        <end position="56"/>
    </location>
</feature>
<name>A0ABN8REM0_9CNID</name>
<evidence type="ECO:0000256" key="3">
    <source>
        <dbReference type="ARBA" id="ARBA00022989"/>
    </source>
</evidence>
<dbReference type="PROSITE" id="PS50262">
    <property type="entry name" value="G_PROTEIN_RECEP_F1_2"/>
    <property type="match status" value="2"/>
</dbReference>
<keyword evidence="7" id="KW-0807">Transducer</keyword>
<keyword evidence="3 8" id="KW-1133">Transmembrane helix</keyword>
<evidence type="ECO:0000256" key="1">
    <source>
        <dbReference type="ARBA" id="ARBA00004141"/>
    </source>
</evidence>
<feature type="transmembrane region" description="Helical" evidence="8">
    <location>
        <begin position="265"/>
        <end position="287"/>
    </location>
</feature>
<gene>
    <name evidence="10" type="ORF">PEVE_00011462</name>
</gene>
<dbReference type="PRINTS" id="PR00237">
    <property type="entry name" value="GPCRRHODOPSN"/>
</dbReference>
<comment type="caution">
    <text evidence="10">The sequence shown here is derived from an EMBL/GenBank/DDBJ whole genome shotgun (WGS) entry which is preliminary data.</text>
</comment>
<evidence type="ECO:0000313" key="10">
    <source>
        <dbReference type="EMBL" id="CAH3177845.1"/>
    </source>
</evidence>
<dbReference type="PANTHER" id="PTHR45695:SF9">
    <property type="entry name" value="LEUCOKININ RECEPTOR"/>
    <property type="match status" value="1"/>
</dbReference>
<feature type="transmembrane region" description="Helical" evidence="8">
    <location>
        <begin position="77"/>
        <end position="98"/>
    </location>
</feature>
<evidence type="ECO:0000256" key="5">
    <source>
        <dbReference type="ARBA" id="ARBA00023136"/>
    </source>
</evidence>
<comment type="subcellular location">
    <subcellularLocation>
        <location evidence="1">Membrane</location>
        <topology evidence="1">Multi-pass membrane protein</topology>
    </subcellularLocation>
</comment>
<keyword evidence="6" id="KW-0675">Receptor</keyword>
<dbReference type="SUPFAM" id="SSF81321">
    <property type="entry name" value="Family A G protein-coupled receptor-like"/>
    <property type="match status" value="2"/>
</dbReference>
<feature type="transmembrane region" description="Helical" evidence="8">
    <location>
        <begin position="204"/>
        <end position="223"/>
    </location>
</feature>